<accession>A0A835YUP0</accession>
<evidence type="ECO:0000313" key="3">
    <source>
        <dbReference type="Proteomes" id="UP000664859"/>
    </source>
</evidence>
<proteinExistence type="predicted"/>
<evidence type="ECO:0000313" key="2">
    <source>
        <dbReference type="EMBL" id="KAG5181997.1"/>
    </source>
</evidence>
<organism evidence="2 3">
    <name type="scientific">Tribonema minus</name>
    <dbReference type="NCBI Taxonomy" id="303371"/>
    <lineage>
        <taxon>Eukaryota</taxon>
        <taxon>Sar</taxon>
        <taxon>Stramenopiles</taxon>
        <taxon>Ochrophyta</taxon>
        <taxon>PX clade</taxon>
        <taxon>Xanthophyceae</taxon>
        <taxon>Tribonematales</taxon>
        <taxon>Tribonemataceae</taxon>
        <taxon>Tribonema</taxon>
    </lineage>
</organism>
<feature type="compositionally biased region" description="Low complexity" evidence="1">
    <location>
        <begin position="190"/>
        <end position="203"/>
    </location>
</feature>
<keyword evidence="3" id="KW-1185">Reference proteome</keyword>
<name>A0A835YUP0_9STRA</name>
<sequence>MGSPGTASCFSVVREPAAAVAKPAAEAAAAARRRGDAAQAHRVREMAEYAAKVHAEHERADAAARDHALRHSAQQAALLRAKRAAAAAESEAKAHAIAAGAVAARKRAAAAAAATSSSGRPAIDVDVEIIVEAPPAAAGGDGGDLSAADGDSSTGAVRAALGRGGALAKSPGTALTQPLAAPAAAAAAAAQRNQEASAQQQRASMRHVVPRSERSSSAWNMNARQQQMKPRLMQLSPPLLLRVRALLLLQPAAAVASAPLRTESSSLKFLAGDLVGALRGYNAAWRAITLNTRQSVQELHKLPQQKRATFNLELRNRATAAILAFPSWCKAHARRGAALAALRRHPEASASYAIAAECAPTPRDSVECRRQEDTQLQLAHDAEALQEIQVQLQQPLLRRPSGEDAAAAGVLARDDIAAAAPALTSVGPVLSAVQAATQDAAAALAGYMDMSDLARLERTCRLLGACPLRRRVRIRRAVRCQRALSLSRSAAAASPLSAPAAAAVAGMEAAVCAYCAAATDADAREALAAVAAALAAVVQARGTEAEKGAVVAAMMSVAVLQGPDIWVADVCTAKHLLREPTAAQEVRARSIAAIAHIALEQMEAVVHASKAGTLGGGAQTRAETFVQELALFLIFHGYGGALLVGSALGTAVTHYLETFAPLQAALPPRLLASRAPSALSAQQHAEIAAQLPHDATAGAARAHFAYSADAAEVRAALEADPRTLRVWRAVLRPLGPWLAQNRWGYPAALAALALLNAARSDRREGVVVCGLTLSAYLLLCGEEWGSVALAQAAFERVTDSVEELAELFAGYYAMLRSYSYALPQLDAWVADLQHQQ</sequence>
<evidence type="ECO:0000256" key="1">
    <source>
        <dbReference type="SAM" id="MobiDB-lite"/>
    </source>
</evidence>
<feature type="region of interest" description="Disordered" evidence="1">
    <location>
        <begin position="190"/>
        <end position="218"/>
    </location>
</feature>
<dbReference type="AlphaFoldDB" id="A0A835YUP0"/>
<gene>
    <name evidence="2" type="ORF">JKP88DRAFT_278482</name>
</gene>
<protein>
    <submittedName>
        <fullName evidence="2">Uncharacterized protein</fullName>
    </submittedName>
</protein>
<reference evidence="2" key="1">
    <citation type="submission" date="2021-02" db="EMBL/GenBank/DDBJ databases">
        <title>First Annotated Genome of the Yellow-green Alga Tribonema minus.</title>
        <authorList>
            <person name="Mahan K.M."/>
        </authorList>
    </citation>
    <scope>NUCLEOTIDE SEQUENCE</scope>
    <source>
        <strain evidence="2">UTEX B ZZ1240</strain>
    </source>
</reference>
<dbReference type="EMBL" id="JAFCMP010000279">
    <property type="protein sequence ID" value="KAG5181997.1"/>
    <property type="molecule type" value="Genomic_DNA"/>
</dbReference>
<dbReference type="Proteomes" id="UP000664859">
    <property type="component" value="Unassembled WGS sequence"/>
</dbReference>
<comment type="caution">
    <text evidence="2">The sequence shown here is derived from an EMBL/GenBank/DDBJ whole genome shotgun (WGS) entry which is preliminary data.</text>
</comment>